<dbReference type="Gene3D" id="1.10.10.1110">
    <property type="entry name" value="Methyltransferase PG1098, N-terminal domain"/>
    <property type="match status" value="1"/>
</dbReference>
<name>A0A3R8R2V1_9FLAO</name>
<dbReference type="Proteomes" id="UP000286990">
    <property type="component" value="Unassembled WGS sequence"/>
</dbReference>
<dbReference type="SUPFAM" id="SSF53335">
    <property type="entry name" value="S-adenosyl-L-methionine-dependent methyltransferases"/>
    <property type="match status" value="1"/>
</dbReference>
<dbReference type="InterPro" id="IPR054168">
    <property type="entry name" value="PG_1098_Fer"/>
</dbReference>
<accession>A0A3R8R2V1</accession>
<proteinExistence type="predicted"/>
<sequence length="397" mass="45933">MNLNLLNPEVQEFIDHNLNTDVHSVLLGKNLFPGIENRELVEQLESKKKSQKKLPTWFGTENIYYANKLNISQTSSEATARYKADLVSGDTLTDLTGGFGVDSYYFSKKIKLVFHIEKNKELSEIAEHNLRKLGITNVSCFSKDGIEFLETLQDTTDWLFLDPSRRDSNNKKVYFLQDCEPDVTRWMHLFFSRSNNILIKTGPLLDITLGLQQLQNVYRVHILSVENEVKEILWELKRNHKEEPMIKAINLNGNTRESFEFFSEKEKTTFPEYSEPLSFLYEPNAAIMKSGAFNLVGKRYGLKKLQEHSHLYTSGDLVPFPGRTFEISKVFPYNKKSIKRLGFQKANITTRNFPETVAQIRKKTKLKDGGEHFLFFTNNHNNDLIMILACQIGKTKR</sequence>
<evidence type="ECO:0000259" key="2">
    <source>
        <dbReference type="Pfam" id="PF22013"/>
    </source>
</evidence>
<gene>
    <name evidence="3" type="ORF">DZC72_14560</name>
</gene>
<evidence type="ECO:0000259" key="1">
    <source>
        <dbReference type="Pfam" id="PF18096"/>
    </source>
</evidence>
<comment type="caution">
    <text evidence="3">The sequence shown here is derived from an EMBL/GenBank/DDBJ whole genome shotgun (WGS) entry which is preliminary data.</text>
</comment>
<reference evidence="4" key="1">
    <citation type="submission" date="2018-12" db="EMBL/GenBank/DDBJ databases">
        <title>Maribacter lutimaris sp. nov., isolated from marine sediment.</title>
        <authorList>
            <person name="Kim K.K."/>
        </authorList>
    </citation>
    <scope>NUCLEOTIDE SEQUENCE [LARGE SCALE GENOMIC DNA]</scope>
    <source>
        <strain evidence="4">PoM-212</strain>
    </source>
</reference>
<dbReference type="InterPro" id="IPR029063">
    <property type="entry name" value="SAM-dependent_MTases_sf"/>
</dbReference>
<dbReference type="Gene3D" id="3.40.50.150">
    <property type="entry name" value="Vaccinia Virus protein VP39"/>
    <property type="match status" value="1"/>
</dbReference>
<dbReference type="OrthoDB" id="1000417at2"/>
<dbReference type="RefSeq" id="WP_125223602.1">
    <property type="nucleotide sequence ID" value="NZ_QUSX01000002.1"/>
</dbReference>
<dbReference type="InterPro" id="IPR041497">
    <property type="entry name" value="Thump-like"/>
</dbReference>
<keyword evidence="3" id="KW-0808">Transferase</keyword>
<evidence type="ECO:0000313" key="4">
    <source>
        <dbReference type="Proteomes" id="UP000286990"/>
    </source>
</evidence>
<dbReference type="GO" id="GO:0032259">
    <property type="term" value="P:methylation"/>
    <property type="evidence" value="ECO:0007669"/>
    <property type="project" value="UniProtKB-KW"/>
</dbReference>
<keyword evidence="3" id="KW-0489">Methyltransferase</keyword>
<keyword evidence="4" id="KW-1185">Reference proteome</keyword>
<dbReference type="GO" id="GO:0008168">
    <property type="term" value="F:methyltransferase activity"/>
    <property type="evidence" value="ECO:0007669"/>
    <property type="project" value="UniProtKB-KW"/>
</dbReference>
<organism evidence="3 4">
    <name type="scientific">Maribacter algicola</name>
    <dbReference type="NCBI Taxonomy" id="2498892"/>
    <lineage>
        <taxon>Bacteria</taxon>
        <taxon>Pseudomonadati</taxon>
        <taxon>Bacteroidota</taxon>
        <taxon>Flavobacteriia</taxon>
        <taxon>Flavobacteriales</taxon>
        <taxon>Flavobacteriaceae</taxon>
        <taxon>Maribacter</taxon>
    </lineage>
</organism>
<dbReference type="Pfam" id="PF18096">
    <property type="entry name" value="Thump_like"/>
    <property type="match status" value="1"/>
</dbReference>
<evidence type="ECO:0000313" key="3">
    <source>
        <dbReference type="EMBL" id="RRQ48877.1"/>
    </source>
</evidence>
<dbReference type="Pfam" id="PF22013">
    <property type="entry name" value="PG_1098_Fer"/>
    <property type="match status" value="1"/>
</dbReference>
<feature type="domain" description="THUMP-like" evidence="1">
    <location>
        <begin position="322"/>
        <end position="389"/>
    </location>
</feature>
<dbReference type="AlphaFoldDB" id="A0A3R8R2V1"/>
<dbReference type="EMBL" id="QUSX01000002">
    <property type="protein sequence ID" value="RRQ48877.1"/>
    <property type="molecule type" value="Genomic_DNA"/>
</dbReference>
<feature type="domain" description="PG-1098 ferredoxin-like" evidence="2">
    <location>
        <begin position="279"/>
        <end position="321"/>
    </location>
</feature>
<protein>
    <submittedName>
        <fullName evidence="3">Class I SAM-dependent methyltransferase</fullName>
    </submittedName>
</protein>